<dbReference type="GO" id="GO:0003735">
    <property type="term" value="F:structural constituent of ribosome"/>
    <property type="evidence" value="ECO:0007669"/>
    <property type="project" value="InterPro"/>
</dbReference>
<comment type="similarity">
    <text evidence="1 4">Belongs to the bacterial ribosomal protein bL19 family.</text>
</comment>
<dbReference type="AlphaFoldDB" id="A0A2H0WUS0"/>
<dbReference type="InterPro" id="IPR038657">
    <property type="entry name" value="Ribosomal_bL19_sf"/>
</dbReference>
<proteinExistence type="inferred from homology"/>
<comment type="function">
    <text evidence="4">This protein is located at the 30S-50S ribosomal subunit interface and may play a role in the structure and function of the aminoacyl-tRNA binding site.</text>
</comment>
<dbReference type="SUPFAM" id="SSF50104">
    <property type="entry name" value="Translation proteins SH3-like domain"/>
    <property type="match status" value="1"/>
</dbReference>
<gene>
    <name evidence="5" type="ORF">COT62_02510</name>
</gene>
<reference evidence="6" key="1">
    <citation type="submission" date="2017-09" db="EMBL/GenBank/DDBJ databases">
        <title>Depth-based differentiation of microbial function through sediment-hosted aquifers and enrichment of novel symbionts in the deep terrestrial subsurface.</title>
        <authorList>
            <person name="Probst A.J."/>
            <person name="Ladd B."/>
            <person name="Jarett J.K."/>
            <person name="Geller-Mcgrath D.E."/>
            <person name="Sieber C.M.K."/>
            <person name="Emerson J.B."/>
            <person name="Anantharaman K."/>
            <person name="Thomas B.C."/>
            <person name="Malmstrom R."/>
            <person name="Stieglmeier M."/>
            <person name="Klingl A."/>
            <person name="Woyke T."/>
            <person name="Ryan C.M."/>
            <person name="Banfield J.F."/>
        </authorList>
    </citation>
    <scope>NUCLEOTIDE SEQUENCE [LARGE SCALE GENOMIC DNA]</scope>
</reference>
<dbReference type="GO" id="GO:0006412">
    <property type="term" value="P:translation"/>
    <property type="evidence" value="ECO:0007669"/>
    <property type="project" value="InterPro"/>
</dbReference>
<comment type="caution">
    <text evidence="5">The sequence shown here is derived from an EMBL/GenBank/DDBJ whole genome shotgun (WGS) entry which is preliminary data.</text>
</comment>
<evidence type="ECO:0000313" key="5">
    <source>
        <dbReference type="EMBL" id="PIS15678.1"/>
    </source>
</evidence>
<evidence type="ECO:0000256" key="1">
    <source>
        <dbReference type="ARBA" id="ARBA00005781"/>
    </source>
</evidence>
<organism evidence="5 6">
    <name type="scientific">Candidatus Roizmanbacteria bacterium CG09_land_8_20_14_0_10_41_9</name>
    <dbReference type="NCBI Taxonomy" id="1974850"/>
    <lineage>
        <taxon>Bacteria</taxon>
        <taxon>Candidatus Roizmaniibacteriota</taxon>
    </lineage>
</organism>
<evidence type="ECO:0000313" key="6">
    <source>
        <dbReference type="Proteomes" id="UP000231198"/>
    </source>
</evidence>
<dbReference type="PRINTS" id="PR00061">
    <property type="entry name" value="RIBOSOMALL19"/>
</dbReference>
<evidence type="ECO:0000256" key="2">
    <source>
        <dbReference type="ARBA" id="ARBA00022980"/>
    </source>
</evidence>
<sequence length="110" mass="12795">MANSFEYQKQHYAVGDTISISYKIREGDKERQQLFKGIVIKIRGNTPETKMLTVRKVSKSGIGVERIIPLNSPFIAKMHLDRKGKYTKSKLYFIRGLTEAELRNKLYKEK</sequence>
<accession>A0A2H0WUS0</accession>
<dbReference type="Gene3D" id="2.30.30.790">
    <property type="match status" value="1"/>
</dbReference>
<evidence type="ECO:0000256" key="3">
    <source>
        <dbReference type="ARBA" id="ARBA00023274"/>
    </source>
</evidence>
<dbReference type="PANTHER" id="PTHR15680">
    <property type="entry name" value="RIBOSOMAL PROTEIN L19"/>
    <property type="match status" value="1"/>
</dbReference>
<keyword evidence="3 4" id="KW-0687">Ribonucleoprotein</keyword>
<name>A0A2H0WUS0_9BACT</name>
<dbReference type="Proteomes" id="UP000231198">
    <property type="component" value="Unassembled WGS sequence"/>
</dbReference>
<protein>
    <recommendedName>
        <fullName evidence="4">50S ribosomal protein L19</fullName>
    </recommendedName>
</protein>
<dbReference type="PANTHER" id="PTHR15680:SF9">
    <property type="entry name" value="LARGE RIBOSOMAL SUBUNIT PROTEIN BL19M"/>
    <property type="match status" value="1"/>
</dbReference>
<dbReference type="EMBL" id="PEZG01000056">
    <property type="protein sequence ID" value="PIS15678.1"/>
    <property type="molecule type" value="Genomic_DNA"/>
</dbReference>
<dbReference type="InterPro" id="IPR001857">
    <property type="entry name" value="Ribosomal_bL19"/>
</dbReference>
<dbReference type="Pfam" id="PF01245">
    <property type="entry name" value="Ribosomal_L19"/>
    <property type="match status" value="1"/>
</dbReference>
<dbReference type="InterPro" id="IPR008991">
    <property type="entry name" value="Translation_prot_SH3-like_sf"/>
</dbReference>
<dbReference type="GO" id="GO:0022625">
    <property type="term" value="C:cytosolic large ribosomal subunit"/>
    <property type="evidence" value="ECO:0007669"/>
    <property type="project" value="TreeGrafter"/>
</dbReference>
<evidence type="ECO:0000256" key="4">
    <source>
        <dbReference type="RuleBase" id="RU000559"/>
    </source>
</evidence>
<keyword evidence="2 5" id="KW-0689">Ribosomal protein</keyword>